<evidence type="ECO:0000256" key="1">
    <source>
        <dbReference type="SAM" id="MobiDB-lite"/>
    </source>
</evidence>
<evidence type="ECO:0000313" key="2">
    <source>
        <dbReference type="EMBL" id="KAJ7078157.1"/>
    </source>
</evidence>
<evidence type="ECO:0000313" key="3">
    <source>
        <dbReference type="Proteomes" id="UP001222325"/>
    </source>
</evidence>
<reference evidence="2" key="1">
    <citation type="submission" date="2023-03" db="EMBL/GenBank/DDBJ databases">
        <title>Massive genome expansion in bonnet fungi (Mycena s.s.) driven by repeated elements and novel gene families across ecological guilds.</title>
        <authorList>
            <consortium name="Lawrence Berkeley National Laboratory"/>
            <person name="Harder C.B."/>
            <person name="Miyauchi S."/>
            <person name="Viragh M."/>
            <person name="Kuo A."/>
            <person name="Thoen E."/>
            <person name="Andreopoulos B."/>
            <person name="Lu D."/>
            <person name="Skrede I."/>
            <person name="Drula E."/>
            <person name="Henrissat B."/>
            <person name="Morin E."/>
            <person name="Kohler A."/>
            <person name="Barry K."/>
            <person name="LaButti K."/>
            <person name="Morin E."/>
            <person name="Salamov A."/>
            <person name="Lipzen A."/>
            <person name="Mereny Z."/>
            <person name="Hegedus B."/>
            <person name="Baldrian P."/>
            <person name="Stursova M."/>
            <person name="Weitz H."/>
            <person name="Taylor A."/>
            <person name="Grigoriev I.V."/>
            <person name="Nagy L.G."/>
            <person name="Martin F."/>
            <person name="Kauserud H."/>
        </authorList>
    </citation>
    <scope>NUCLEOTIDE SEQUENCE</scope>
    <source>
        <strain evidence="2">CBHHK173m</strain>
    </source>
</reference>
<keyword evidence="3" id="KW-1185">Reference proteome</keyword>
<accession>A0AAD6TVU6</accession>
<sequence>MSAKQQRLAGKVLLLGNACITFPEIVRITHAAHAAKAHTPGHSVFTRPSRLRLCRRAVFLTPSATYHRGSRTSPVLQGGARIAAPPVSAVAQLPQPDHRDDCVHHQAADECAKLPTSWCVAVLYVHMASPQTIEHIASLQPFRPHQAGMPLSAHCPHHRTSRTLALRLSGVPTAEKLHIALVGFISIGPEQTLPIAFPLGPSGRTHKTSPRASDRGGVRERVRPPGLSVSPVPHTIAGTGPARPDPLIAHTAPRRRSSLPPSPAYYYKHVQAVKRPTFARNICQIAVNRKGTSQLAGR</sequence>
<organism evidence="2 3">
    <name type="scientific">Mycena belliarum</name>
    <dbReference type="NCBI Taxonomy" id="1033014"/>
    <lineage>
        <taxon>Eukaryota</taxon>
        <taxon>Fungi</taxon>
        <taxon>Dikarya</taxon>
        <taxon>Basidiomycota</taxon>
        <taxon>Agaricomycotina</taxon>
        <taxon>Agaricomycetes</taxon>
        <taxon>Agaricomycetidae</taxon>
        <taxon>Agaricales</taxon>
        <taxon>Marasmiineae</taxon>
        <taxon>Mycenaceae</taxon>
        <taxon>Mycena</taxon>
    </lineage>
</organism>
<feature type="compositionally biased region" description="Basic and acidic residues" evidence="1">
    <location>
        <begin position="212"/>
        <end position="223"/>
    </location>
</feature>
<proteinExistence type="predicted"/>
<protein>
    <submittedName>
        <fullName evidence="2">Uncharacterized protein</fullName>
    </submittedName>
</protein>
<comment type="caution">
    <text evidence="2">The sequence shown here is derived from an EMBL/GenBank/DDBJ whole genome shotgun (WGS) entry which is preliminary data.</text>
</comment>
<dbReference type="Proteomes" id="UP001222325">
    <property type="component" value="Unassembled WGS sequence"/>
</dbReference>
<feature type="region of interest" description="Disordered" evidence="1">
    <location>
        <begin position="199"/>
        <end position="247"/>
    </location>
</feature>
<gene>
    <name evidence="2" type="ORF">B0H15DRAFT_954715</name>
</gene>
<name>A0AAD6TVU6_9AGAR</name>
<dbReference type="AlphaFoldDB" id="A0AAD6TVU6"/>
<dbReference type="EMBL" id="JARJCN010000068">
    <property type="protein sequence ID" value="KAJ7078157.1"/>
    <property type="molecule type" value="Genomic_DNA"/>
</dbReference>